<name>A0A5K1K5K5_9APHY</name>
<feature type="domain" description="F-box" evidence="1">
    <location>
        <begin position="12"/>
        <end position="62"/>
    </location>
</feature>
<gene>
    <name evidence="2" type="primary">Q5AP95</name>
</gene>
<dbReference type="Pfam" id="PF12937">
    <property type="entry name" value="F-box-like"/>
    <property type="match status" value="1"/>
</dbReference>
<proteinExistence type="predicted"/>
<organism evidence="2">
    <name type="scientific">Ganoderma boninense</name>
    <dbReference type="NCBI Taxonomy" id="34458"/>
    <lineage>
        <taxon>Eukaryota</taxon>
        <taxon>Fungi</taxon>
        <taxon>Dikarya</taxon>
        <taxon>Basidiomycota</taxon>
        <taxon>Agaricomycotina</taxon>
        <taxon>Agaricomycetes</taxon>
        <taxon>Polyporales</taxon>
        <taxon>Polyporaceae</taxon>
        <taxon>Ganoderma</taxon>
    </lineage>
</organism>
<evidence type="ECO:0000259" key="1">
    <source>
        <dbReference type="Pfam" id="PF12937"/>
    </source>
</evidence>
<evidence type="ECO:0000313" key="2">
    <source>
        <dbReference type="EMBL" id="VWP01134.1"/>
    </source>
</evidence>
<accession>A0A5K1K5K5</accession>
<dbReference type="EMBL" id="LR729128">
    <property type="protein sequence ID" value="VWP01134.1"/>
    <property type="molecule type" value="Genomic_DNA"/>
</dbReference>
<reference evidence="2" key="1">
    <citation type="submission" date="2019-10" db="EMBL/GenBank/DDBJ databases">
        <authorList>
            <person name="Nor Muhammad N."/>
        </authorList>
    </citation>
    <scope>NUCLEOTIDE SEQUENCE</scope>
</reference>
<dbReference type="AlphaFoldDB" id="A0A5K1K5K5"/>
<dbReference type="InterPro" id="IPR001810">
    <property type="entry name" value="F-box_dom"/>
</dbReference>
<sequence>MANSQLRLSDVPDVLHHIFSYLDPVHPNHKEILESRRSLAMAARTCRGFSGPALDVLWKRLSENIVWRRSRTREIVIIGSMLMLLGDGVRGIDSPLIPTASTGLLKSLSNDILVILHGVPGAVPVRCCKDRRPGYHASNYPIFVKHFRAHPAFAAHVKELHFLFCQWFYRPFSFGWQSEVDSRPFDVEALAPILPFLTSLAKLLIIGCDNKTDAPSPFLCETLVVDSYLWPIFHHKCAAQIWEIRFSPASLTLRNLVVQWDSKDFYDFFERVLVPGRLRGLATRSVRKSDLPSLRQFLLSPAAQNLLSISIGCIHGVYDYAAAASAHWTSSVSEPLGAAIAQCTRVQYVRVGLVLCSCIDEVLHSQSGVLGPVLANLPASLRAFSLHIWLLVSSWPGCFDSMRGRWARMERRWDSLTRTLAAVDRSLHPAGEGRRFPHLRRVELHVHFLGITASESDAAMKRNRQDIEHAAMPLPRLKAASLLREFRVDNEVHDSDVRCELTKFDSPVLQLEASSELIAADVYWPPDSEMQLK</sequence>
<protein>
    <submittedName>
        <fullName evidence="2">Suppressor of ferric uptake 1</fullName>
    </submittedName>
</protein>